<name>A0A936K729_9BACT</name>
<sequence length="277" mass="29760">MTKLALALLAAAALPLGAADWSDTLIGYRTGSQFREPGIDGTLHKDILQLSHVSGWAYGTNFFNVDMLMSDKGDPAANGKSGANEVYVVYRTALSLGKLSGKDLGFGPVRDVSFTAGFDFNSKDNAFASKKRFLVFGPTLNFKAGSGFFDLGLWGCHEQNYNGIVGKSVDYKTTYTVTAAWGIPFQVGKVGAEFKGFANYIGAKGKDGFGVETKPETLANLFLLADLSPLFGTKKKVYAGPGFEYWNNKFGGQNSSAPAPATNRRVTAPMLQVQVHF</sequence>
<dbReference type="SUPFAM" id="SSF111364">
    <property type="entry name" value="Tsx-like channel"/>
    <property type="match status" value="1"/>
</dbReference>
<reference evidence="2 3" key="1">
    <citation type="submission" date="2020-10" db="EMBL/GenBank/DDBJ databases">
        <title>Connecting structure to function with the recovery of over 1000 high-quality activated sludge metagenome-assembled genomes encoding full-length rRNA genes using long-read sequencing.</title>
        <authorList>
            <person name="Singleton C.M."/>
            <person name="Petriglieri F."/>
            <person name="Kristensen J.M."/>
            <person name="Kirkegaard R.H."/>
            <person name="Michaelsen T.Y."/>
            <person name="Andersen M.H."/>
            <person name="Karst S.M."/>
            <person name="Dueholm M.S."/>
            <person name="Nielsen P.H."/>
            <person name="Albertsen M."/>
        </authorList>
    </citation>
    <scope>NUCLEOTIDE SEQUENCE [LARGE SCALE GENOMIC DNA]</scope>
    <source>
        <strain evidence="2">OdNE_18-Q3-R46-58_MAXAC.008</strain>
    </source>
</reference>
<gene>
    <name evidence="2" type="ORF">IPN91_04925</name>
</gene>
<feature type="signal peptide" evidence="1">
    <location>
        <begin position="1"/>
        <end position="18"/>
    </location>
</feature>
<evidence type="ECO:0000313" key="2">
    <source>
        <dbReference type="EMBL" id="MBK8571987.1"/>
    </source>
</evidence>
<evidence type="ECO:0000313" key="3">
    <source>
        <dbReference type="Proteomes" id="UP000709959"/>
    </source>
</evidence>
<dbReference type="EMBL" id="JADKCH010000002">
    <property type="protein sequence ID" value="MBK8571987.1"/>
    <property type="molecule type" value="Genomic_DNA"/>
</dbReference>
<organism evidence="2 3">
    <name type="scientific">Candidatus Geothrix odensensis</name>
    <dbReference type="NCBI Taxonomy" id="2954440"/>
    <lineage>
        <taxon>Bacteria</taxon>
        <taxon>Pseudomonadati</taxon>
        <taxon>Acidobacteriota</taxon>
        <taxon>Holophagae</taxon>
        <taxon>Holophagales</taxon>
        <taxon>Holophagaceae</taxon>
        <taxon>Geothrix</taxon>
    </lineage>
</organism>
<dbReference type="Proteomes" id="UP000709959">
    <property type="component" value="Unassembled WGS sequence"/>
</dbReference>
<dbReference type="Gene3D" id="2.40.230.20">
    <property type="entry name" value="Nucleoside-specific channel-forming protein, Tsx-like"/>
    <property type="match status" value="1"/>
</dbReference>
<accession>A0A936K729</accession>
<dbReference type="InterPro" id="IPR036777">
    <property type="entry name" value="Channel_Tsx-like_sf"/>
</dbReference>
<keyword evidence="1" id="KW-0732">Signal</keyword>
<dbReference type="GO" id="GO:0009279">
    <property type="term" value="C:cell outer membrane"/>
    <property type="evidence" value="ECO:0007669"/>
    <property type="project" value="InterPro"/>
</dbReference>
<proteinExistence type="predicted"/>
<feature type="chain" id="PRO_5037117288" description="Nucleoside-binding outer membrane protein" evidence="1">
    <location>
        <begin position="19"/>
        <end position="277"/>
    </location>
</feature>
<comment type="caution">
    <text evidence="2">The sequence shown here is derived from an EMBL/GenBank/DDBJ whole genome shotgun (WGS) entry which is preliminary data.</text>
</comment>
<dbReference type="AlphaFoldDB" id="A0A936K729"/>
<protein>
    <recommendedName>
        <fullName evidence="4">Nucleoside-binding outer membrane protein</fullName>
    </recommendedName>
</protein>
<evidence type="ECO:0000256" key="1">
    <source>
        <dbReference type="SAM" id="SignalP"/>
    </source>
</evidence>
<evidence type="ECO:0008006" key="4">
    <source>
        <dbReference type="Google" id="ProtNLM"/>
    </source>
</evidence>